<evidence type="ECO:0000313" key="3">
    <source>
        <dbReference type="Proteomes" id="UP001161691"/>
    </source>
</evidence>
<keyword evidence="3" id="KW-1185">Reference proteome</keyword>
<feature type="chain" id="PRO_5046351454" description="Ig-like domain-containing protein" evidence="1">
    <location>
        <begin position="35"/>
        <end position="1728"/>
    </location>
</feature>
<proteinExistence type="predicted"/>
<name>A0ABT6TN93_9BACL</name>
<gene>
    <name evidence="2" type="ORF">KB449_25260</name>
</gene>
<keyword evidence="1" id="KW-0732">Signal</keyword>
<reference evidence="2" key="1">
    <citation type="submission" date="2023-04" db="EMBL/GenBank/DDBJ databases">
        <title>Comparative genomic analysis of Cohnella hashimotonis sp. nov., isolated from the International Space Station.</title>
        <authorList>
            <person name="Venkateswaran K."/>
            <person name="Simpson A."/>
        </authorList>
    </citation>
    <scope>NUCLEOTIDE SEQUENCE</scope>
    <source>
        <strain evidence="2">F6_2S_P_1</strain>
    </source>
</reference>
<feature type="signal peptide" evidence="1">
    <location>
        <begin position="1"/>
        <end position="34"/>
    </location>
</feature>
<evidence type="ECO:0000313" key="2">
    <source>
        <dbReference type="EMBL" id="MDI4648285.1"/>
    </source>
</evidence>
<dbReference type="RefSeq" id="WP_282911011.1">
    <property type="nucleotide sequence ID" value="NZ_JAGRPV010000001.1"/>
</dbReference>
<accession>A0ABT6TN93</accession>
<dbReference type="Proteomes" id="UP001161691">
    <property type="component" value="Unassembled WGS sequence"/>
</dbReference>
<comment type="caution">
    <text evidence="2">The sequence shown here is derived from an EMBL/GenBank/DDBJ whole genome shotgun (WGS) entry which is preliminary data.</text>
</comment>
<evidence type="ECO:0008006" key="4">
    <source>
        <dbReference type="Google" id="ProtNLM"/>
    </source>
</evidence>
<organism evidence="2 3">
    <name type="scientific">Cohnella hashimotonis</name>
    <dbReference type="NCBI Taxonomy" id="2826895"/>
    <lineage>
        <taxon>Bacteria</taxon>
        <taxon>Bacillati</taxon>
        <taxon>Bacillota</taxon>
        <taxon>Bacilli</taxon>
        <taxon>Bacillales</taxon>
        <taxon>Paenibacillaceae</taxon>
        <taxon>Cohnella</taxon>
    </lineage>
</organism>
<dbReference type="EMBL" id="JAGRPV010000001">
    <property type="protein sequence ID" value="MDI4648285.1"/>
    <property type="molecule type" value="Genomic_DNA"/>
</dbReference>
<protein>
    <recommendedName>
        <fullName evidence="4">Ig-like domain-containing protein</fullName>
    </recommendedName>
</protein>
<evidence type="ECO:0000256" key="1">
    <source>
        <dbReference type="SAM" id="SignalP"/>
    </source>
</evidence>
<sequence>MTQRHSIFAKIMAAALAVALCWPLSYGGSLPAAAAAAPSYMDIYIPGGGGKIVNRENMTSWSNSFTLDEANNFGLFKAKAAGTKVTRSDVKSYTNNSVEFASWDANVFEADIKVADNPSLKRLAQGGTAKLMLRTGKLDGWVLSYGVSINGSSKSSGSIQDGGRINTGWISFGATDTITVYFFHGLSAGVIQDVQLYFADIDAPAYNGNTFTTDGAVRFNDDPAVQKNELFLKQDAYMNMALNFSEPVFPSMAELASDKVDNKYSLMRTELYSNPGGDGFTPSTYYLKSADAGFDGFSSGALTLNNNSRTTFNMKYTAAANDSTGNVPLDPARLTKSSDDERPTLLQRINDAAFVDGAGNPVQTLGSIGTSPLADNAAPGGTYRTIVDARPPQYSAVRNGVQPNILTGLVLNKGRSVSFNVNLNEKVVAANAPLESTQLSFANGMTAAYTSGSNSDVWTFTAVVPDGTTVETNALNTKALEHPSNPGDGKALWDYAHNYLIESVKSIAWADLSIDNTAPLVNYVYKNEKGTEVPEGQYVKGGSFTINAYDPDLNGQPSKGLFRPGSGSGLVYYWLSQSPDDPFANKNDNFAAVKRYSLTQKQPSEDLYPSGFENVELSVGQNGTTVSLPPEAQGQSGTWYLHTWTADMTWDSSRQLMQYDKGAVERAAYLAEHPDATPADTETNFRQNIMPKLAQYDDLAQWPLSDFSRDDSNWSYHRAAITLDNDLPEIEAGSVADNMTDNVRLTFKAWDPTSTIKDGKVQYQFVKADASPAAGGWQEANLNGQGSATVATLGDPAIDKGGKYALYVRATDIAGNVKESRLQEADVLVIFNEFQRYPGTYAINDGPHFTIAGVPVDSVAYQYTDTSSRPDGGWQPVSAAPEDATLKGETGFKYQIPADKTKNGTVYAHIRVKQKDMNRYYYYYQEYKFDHLPPTVTFGSQGYLYPMPEQSVTIAVEDTLVDFAGVASKNILYQWIKVKEGETEQAPTEASEGWRQSPEDGDIKLTVEDKADNGNYRLYVYAKDSLGNGKIYKTSGLFATFLLSDEPPVGSADLIYVAGDKTEGYSAILQLGIDVPSQVGYFYSVSTNGGDNWSTWRPYTNYIGVPVDTNNATDLKNNIKVKFKGYYGTNISELYSPGVRLQDAPAYALASLDKIEPVRGGDKRAEGGQNDGLDIVFDETDGKTLAPTEANPEMPETIEAGKRYRVYQNGSYSFAVEDGGKSSTVFIVVSNFDDTPPVVSVKYSKIAKTSGSVVASLQSSKPIRITNLDKSTKTFKENGSFTFEYEDAVGFAGTAEAVVGNIDNTPPEADVVLHYDRPDMLALISFDGKEVVVDSSGYGYDDAGEHKFYAFPTTDNVIAANLVVAEVRPKTGQQQDYQVVGNSAGTNDASIVVRQNGAATFTIADAAGNTTTVESVKLTSVASAIPKIKRVSASRVDAEGNAIPGGKTVTIDGKVYSKGKIRISLELASPPVQGNTVSVSGVPVSEFGGDYTDNGKKSLVLTDKLGNRYVYALTVEGLDNKAPEIKLNKPSVSIMQAKPDFDVIAGLGGYEVSDNLSAAEDIAVRVVEQRLENGQYVDTVPDLSKPGKHTVKYIAVDQVGNEGYATQLVYVTATDGMFVTANGIPLSEAETETAILNTATVTFKVENFNIVRTGGGKLENEAGTFDLLYVPGLVREGQLKYIATKLTYEQLLSGNFTVQLPKAGWYTIIVRNQEREQIYATLLVSKVK</sequence>